<dbReference type="Pfam" id="PF09341">
    <property type="entry name" value="Pcc1"/>
    <property type="match status" value="1"/>
</dbReference>
<dbReference type="Gene3D" id="3.30.310.50">
    <property type="entry name" value="Alpha-D-phosphohexomutase, C-terminal domain"/>
    <property type="match status" value="1"/>
</dbReference>
<evidence type="ECO:0000313" key="2">
    <source>
        <dbReference type="EMBL" id="EMA32669.1"/>
    </source>
</evidence>
<comment type="caution">
    <text evidence="2">The sequence shown here is derived from an EMBL/GenBank/DDBJ whole genome shotgun (WGS) entry which is preliminary data.</text>
</comment>
<dbReference type="STRING" id="1227453.C444_05591"/>
<name>M0LJR9_HALJT</name>
<organism evidence="2 3">
    <name type="scientific">Haloarcula japonica (strain ATCC 49778 / DSM 6131 / JCM 7785 / NBRC 101032 / NCIMB 13157 / TR-1)</name>
    <dbReference type="NCBI Taxonomy" id="1227453"/>
    <lineage>
        <taxon>Archaea</taxon>
        <taxon>Methanobacteriati</taxon>
        <taxon>Methanobacteriota</taxon>
        <taxon>Stenosarchaea group</taxon>
        <taxon>Halobacteria</taxon>
        <taxon>Halobacteriales</taxon>
        <taxon>Haloarculaceae</taxon>
        <taxon>Haloarcula</taxon>
    </lineage>
</organism>
<sequence length="108" mass="11602">MADCATLRAVFSGSPAADAIPIPNSMTAPHQTYLTAEYASTDLARAIERSIRPEIDDIEGDRTTARLSRDGRQVELTVEATDLVALRAGINTWMTLRGVAEDALAGQK</sequence>
<dbReference type="EMBL" id="AOLY01000009">
    <property type="protein sequence ID" value="EMA32669.1"/>
    <property type="molecule type" value="Genomic_DNA"/>
</dbReference>
<protein>
    <submittedName>
        <fullName evidence="2">KEOPS complex Pcc1-like subunit</fullName>
    </submittedName>
</protein>
<gene>
    <name evidence="2" type="ORF">C444_05591</name>
</gene>
<dbReference type="NCBIfam" id="NF011470">
    <property type="entry name" value="PRK14887.1"/>
    <property type="match status" value="1"/>
</dbReference>
<evidence type="ECO:0000256" key="1">
    <source>
        <dbReference type="ARBA" id="ARBA00007073"/>
    </source>
</evidence>
<accession>M0LJR9</accession>
<proteinExistence type="inferred from homology"/>
<dbReference type="PATRIC" id="fig|1227453.3.peg.1125"/>
<dbReference type="eggNOG" id="arCOG04414">
    <property type="taxonomic scope" value="Archaea"/>
</dbReference>
<dbReference type="InterPro" id="IPR015419">
    <property type="entry name" value="CTAG/Pcc1"/>
</dbReference>
<keyword evidence="3" id="KW-1185">Reference proteome</keyword>
<comment type="similarity">
    <text evidence="1">Belongs to the CTAG/PCC1 family.</text>
</comment>
<evidence type="ECO:0000313" key="3">
    <source>
        <dbReference type="Proteomes" id="UP000011524"/>
    </source>
</evidence>
<dbReference type="AlphaFoldDB" id="M0LJR9"/>
<reference evidence="2 3" key="1">
    <citation type="journal article" date="2014" name="PLoS Genet.">
        <title>Phylogenetically driven sequencing of extremely halophilic archaea reveals strategies for static and dynamic osmo-response.</title>
        <authorList>
            <person name="Becker E.A."/>
            <person name="Seitzer P.M."/>
            <person name="Tritt A."/>
            <person name="Larsen D."/>
            <person name="Krusor M."/>
            <person name="Yao A.I."/>
            <person name="Wu D."/>
            <person name="Madern D."/>
            <person name="Eisen J.A."/>
            <person name="Darling A.E."/>
            <person name="Facciotti M.T."/>
        </authorList>
    </citation>
    <scope>NUCLEOTIDE SEQUENCE [LARGE SCALE GENOMIC DNA]</scope>
    <source>
        <strain evidence="3">ATCC 49778 / DSM 6131 / JCM 7785 / NBRC 101032 / NCIMB 13157 / TR-1</strain>
    </source>
</reference>
<dbReference type="Proteomes" id="UP000011524">
    <property type="component" value="Unassembled WGS sequence"/>
</dbReference>